<evidence type="ECO:0000256" key="1">
    <source>
        <dbReference type="ARBA" id="ARBA00004123"/>
    </source>
</evidence>
<dbReference type="Pfam" id="PF00249">
    <property type="entry name" value="Myb_DNA-binding"/>
    <property type="match status" value="2"/>
</dbReference>
<evidence type="ECO:0000259" key="10">
    <source>
        <dbReference type="PROSITE" id="PS51294"/>
    </source>
</evidence>
<dbReference type="GO" id="GO:0005634">
    <property type="term" value="C:nucleus"/>
    <property type="evidence" value="ECO:0007669"/>
    <property type="project" value="UniProtKB-SubCell"/>
</dbReference>
<dbReference type="PROSITE" id="PS50090">
    <property type="entry name" value="MYB_LIKE"/>
    <property type="match status" value="2"/>
</dbReference>
<keyword evidence="7" id="KW-0539">Nucleus</keyword>
<evidence type="ECO:0000256" key="8">
    <source>
        <dbReference type="SAM" id="MobiDB-lite"/>
    </source>
</evidence>
<dbReference type="PROSITE" id="PS51294">
    <property type="entry name" value="HTH_MYB"/>
    <property type="match status" value="2"/>
</dbReference>
<dbReference type="FunFam" id="1.10.10.60:FF:000404">
    <property type="entry name" value="Transcription factor MYB97"/>
    <property type="match status" value="1"/>
</dbReference>
<keyword evidence="12" id="KW-1185">Reference proteome</keyword>
<keyword evidence="3" id="KW-0805">Transcription regulation</keyword>
<keyword evidence="2" id="KW-0677">Repeat</keyword>
<evidence type="ECO:0000313" key="12">
    <source>
        <dbReference type="Proteomes" id="UP001370490"/>
    </source>
</evidence>
<dbReference type="Gene3D" id="1.10.10.60">
    <property type="entry name" value="Homeodomain-like"/>
    <property type="match status" value="2"/>
</dbReference>
<feature type="region of interest" description="Disordered" evidence="8">
    <location>
        <begin position="347"/>
        <end position="421"/>
    </location>
</feature>
<organism evidence="11 12">
    <name type="scientific">Dillenia turbinata</name>
    <dbReference type="NCBI Taxonomy" id="194707"/>
    <lineage>
        <taxon>Eukaryota</taxon>
        <taxon>Viridiplantae</taxon>
        <taxon>Streptophyta</taxon>
        <taxon>Embryophyta</taxon>
        <taxon>Tracheophyta</taxon>
        <taxon>Spermatophyta</taxon>
        <taxon>Magnoliopsida</taxon>
        <taxon>eudicotyledons</taxon>
        <taxon>Gunneridae</taxon>
        <taxon>Pentapetalae</taxon>
        <taxon>Dilleniales</taxon>
        <taxon>Dilleniaceae</taxon>
        <taxon>Dillenia</taxon>
    </lineage>
</organism>
<feature type="compositionally biased region" description="Polar residues" evidence="8">
    <location>
        <begin position="406"/>
        <end position="421"/>
    </location>
</feature>
<dbReference type="FunFam" id="1.10.10.60:FF:000001">
    <property type="entry name" value="MYB-related transcription factor"/>
    <property type="match status" value="1"/>
</dbReference>
<dbReference type="InterPro" id="IPR001005">
    <property type="entry name" value="SANT/Myb"/>
</dbReference>
<feature type="compositionally biased region" description="Polar residues" evidence="8">
    <location>
        <begin position="299"/>
        <end position="313"/>
    </location>
</feature>
<comment type="subcellular location">
    <subcellularLocation>
        <location evidence="1">Nucleus</location>
    </subcellularLocation>
</comment>
<feature type="compositionally biased region" description="Low complexity" evidence="8">
    <location>
        <begin position="159"/>
        <end position="189"/>
    </location>
</feature>
<dbReference type="GO" id="GO:0090406">
    <property type="term" value="C:pollen tube"/>
    <property type="evidence" value="ECO:0007669"/>
    <property type="project" value="UniProtKB-ARBA"/>
</dbReference>
<dbReference type="GO" id="GO:0080092">
    <property type="term" value="P:regulation of pollen tube growth"/>
    <property type="evidence" value="ECO:0007669"/>
    <property type="project" value="UniProtKB-ARBA"/>
</dbReference>
<evidence type="ECO:0000256" key="5">
    <source>
        <dbReference type="ARBA" id="ARBA00023159"/>
    </source>
</evidence>
<name>A0AAN8UXT4_9MAGN</name>
<sequence>MESNNGRTASDDDTSSGASGGGGGTGVGASSGKALKKGPWTVAEDAVLIEYVKKHGEGNWNAVMKNSGLQRCGKSCRLRWANHLRPNLKKGSFSPEEERLIIELHAKLGNKWARMAAQLPGRTDNEIKNYWNTRIKRRQRAGLPLYPQDIQKEATVFRSFQQQQQQQQNQNSSSSSPSLSSYPSSSSSSTHTFNPPLSLFDSLTYSQASTLYPIQSHPYKLISEGNNVNFSAIPLSSSVSQFSSSASSSSALFNQNHPIHLSDSRIQFSSGNYDVDAASYGLVPLLKTELPSCQTPLLSKNKVTTPSRNNEFLTKSGEYNVGPSPLSRNNSGLLDALLLEAHVISQKENSSRDGEVSAANSNKGKSVVDEDGGYETAEKHADEDEVAKGGGTNDNDDTTETRLDDSNSAQSSIGQIDPCSN</sequence>
<reference evidence="11 12" key="1">
    <citation type="submission" date="2023-12" db="EMBL/GenBank/DDBJ databases">
        <title>A high-quality genome assembly for Dillenia turbinata (Dilleniales).</title>
        <authorList>
            <person name="Chanderbali A."/>
        </authorList>
    </citation>
    <scope>NUCLEOTIDE SEQUENCE [LARGE SCALE GENOMIC DNA]</scope>
    <source>
        <strain evidence="11">LSX21</strain>
        <tissue evidence="11">Leaf</tissue>
    </source>
</reference>
<dbReference type="AlphaFoldDB" id="A0AAN8UXT4"/>
<protein>
    <submittedName>
        <fullName evidence="11">SANT/Myb domain</fullName>
    </submittedName>
</protein>
<dbReference type="SUPFAM" id="SSF46689">
    <property type="entry name" value="Homeodomain-like"/>
    <property type="match status" value="1"/>
</dbReference>
<dbReference type="CDD" id="cd00167">
    <property type="entry name" value="SANT"/>
    <property type="match status" value="2"/>
</dbReference>
<dbReference type="GO" id="GO:0003700">
    <property type="term" value="F:DNA-binding transcription factor activity"/>
    <property type="evidence" value="ECO:0007669"/>
    <property type="project" value="UniProtKB-ARBA"/>
</dbReference>
<dbReference type="GO" id="GO:0048235">
    <property type="term" value="P:pollen sperm cell differentiation"/>
    <property type="evidence" value="ECO:0007669"/>
    <property type="project" value="UniProtKB-ARBA"/>
</dbReference>
<keyword evidence="6" id="KW-0804">Transcription</keyword>
<dbReference type="PANTHER" id="PTHR47995">
    <property type="entry name" value="TRANSCRIPTION FACTOR MYB33-RELATED"/>
    <property type="match status" value="1"/>
</dbReference>
<dbReference type="SMART" id="SM00717">
    <property type="entry name" value="SANT"/>
    <property type="match status" value="2"/>
</dbReference>
<gene>
    <name evidence="11" type="ORF">RJ641_017284</name>
</gene>
<evidence type="ECO:0000256" key="3">
    <source>
        <dbReference type="ARBA" id="ARBA00023015"/>
    </source>
</evidence>
<evidence type="ECO:0000256" key="6">
    <source>
        <dbReference type="ARBA" id="ARBA00023163"/>
    </source>
</evidence>
<feature type="compositionally biased region" description="Gly residues" evidence="8">
    <location>
        <begin position="18"/>
        <end position="29"/>
    </location>
</feature>
<feature type="region of interest" description="Disordered" evidence="8">
    <location>
        <begin position="299"/>
        <end position="324"/>
    </location>
</feature>
<keyword evidence="5" id="KW-0010">Activator</keyword>
<feature type="region of interest" description="Disordered" evidence="8">
    <location>
        <begin position="1"/>
        <end position="35"/>
    </location>
</feature>
<keyword evidence="4" id="KW-0238">DNA-binding</keyword>
<evidence type="ECO:0000256" key="2">
    <source>
        <dbReference type="ARBA" id="ARBA00022737"/>
    </source>
</evidence>
<dbReference type="GO" id="GO:0003677">
    <property type="term" value="F:DNA binding"/>
    <property type="evidence" value="ECO:0007669"/>
    <property type="project" value="UniProtKB-KW"/>
</dbReference>
<evidence type="ECO:0000256" key="7">
    <source>
        <dbReference type="ARBA" id="ARBA00023242"/>
    </source>
</evidence>
<comment type="caution">
    <text evidence="11">The sequence shown here is derived from an EMBL/GenBank/DDBJ whole genome shotgun (WGS) entry which is preliminary data.</text>
</comment>
<feature type="domain" description="Myb-like" evidence="9">
    <location>
        <begin position="85"/>
        <end position="135"/>
    </location>
</feature>
<dbReference type="Proteomes" id="UP001370490">
    <property type="component" value="Unassembled WGS sequence"/>
</dbReference>
<dbReference type="InterPro" id="IPR017930">
    <property type="entry name" value="Myb_dom"/>
</dbReference>
<evidence type="ECO:0000259" key="9">
    <source>
        <dbReference type="PROSITE" id="PS50090"/>
    </source>
</evidence>
<dbReference type="EMBL" id="JBAMMX010000022">
    <property type="protein sequence ID" value="KAK6918862.1"/>
    <property type="molecule type" value="Genomic_DNA"/>
</dbReference>
<evidence type="ECO:0000256" key="4">
    <source>
        <dbReference type="ARBA" id="ARBA00023125"/>
    </source>
</evidence>
<feature type="domain" description="HTH myb-type" evidence="10">
    <location>
        <begin position="85"/>
        <end position="139"/>
    </location>
</feature>
<proteinExistence type="predicted"/>
<evidence type="ECO:0000313" key="11">
    <source>
        <dbReference type="EMBL" id="KAK6918862.1"/>
    </source>
</evidence>
<accession>A0AAN8UXT4</accession>
<dbReference type="PANTHER" id="PTHR47995:SF18">
    <property type="entry name" value="TRANSCRIPTION FACTOR MYB65"/>
    <property type="match status" value="1"/>
</dbReference>
<feature type="domain" description="Myb-like" evidence="9">
    <location>
        <begin position="32"/>
        <end position="84"/>
    </location>
</feature>
<feature type="domain" description="HTH myb-type" evidence="10">
    <location>
        <begin position="32"/>
        <end position="84"/>
    </location>
</feature>
<feature type="region of interest" description="Disordered" evidence="8">
    <location>
        <begin position="158"/>
        <end position="189"/>
    </location>
</feature>
<dbReference type="InterPro" id="IPR009057">
    <property type="entry name" value="Homeodomain-like_sf"/>
</dbReference>